<dbReference type="SMART" id="SM00409">
    <property type="entry name" value="IG"/>
    <property type="match status" value="3"/>
</dbReference>
<evidence type="ECO:0000256" key="1">
    <source>
        <dbReference type="ARBA" id="ARBA00004236"/>
    </source>
</evidence>
<dbReference type="STRING" id="37653.A0A0L8G912"/>
<accession>A0A0L8G912</accession>
<dbReference type="SMART" id="SM00408">
    <property type="entry name" value="IGc2"/>
    <property type="match status" value="3"/>
</dbReference>
<keyword evidence="3" id="KW-0732">Signal</keyword>
<dbReference type="SUPFAM" id="SSF48726">
    <property type="entry name" value="Immunoglobulin"/>
    <property type="match status" value="3"/>
</dbReference>
<dbReference type="EMBL" id="KQ423192">
    <property type="protein sequence ID" value="KOF73359.1"/>
    <property type="molecule type" value="Genomic_DNA"/>
</dbReference>
<dbReference type="InterPro" id="IPR013098">
    <property type="entry name" value="Ig_I-set"/>
</dbReference>
<dbReference type="GO" id="GO:0043005">
    <property type="term" value="C:neuron projection"/>
    <property type="evidence" value="ECO:0007669"/>
    <property type="project" value="TreeGrafter"/>
</dbReference>
<evidence type="ECO:0000256" key="2">
    <source>
        <dbReference type="ARBA" id="ARBA00022475"/>
    </source>
</evidence>
<feature type="domain" description="Ig-like" evidence="9">
    <location>
        <begin position="56"/>
        <end position="147"/>
    </location>
</feature>
<dbReference type="AlphaFoldDB" id="A0A0L8G912"/>
<keyword evidence="2" id="KW-1003">Cell membrane</keyword>
<evidence type="ECO:0000256" key="3">
    <source>
        <dbReference type="ARBA" id="ARBA00022729"/>
    </source>
</evidence>
<name>A0A0L8G912_OCTBM</name>
<dbReference type="FunFam" id="2.60.40.10:FF:000032">
    <property type="entry name" value="palladin isoform X1"/>
    <property type="match status" value="1"/>
</dbReference>
<dbReference type="InterPro" id="IPR036179">
    <property type="entry name" value="Ig-like_dom_sf"/>
</dbReference>
<dbReference type="PROSITE" id="PS50835">
    <property type="entry name" value="IG_LIKE"/>
    <property type="match status" value="3"/>
</dbReference>
<dbReference type="PANTHER" id="PTHR12231:SF253">
    <property type="entry name" value="DPR-INTERACTING PROTEIN ETA, ISOFORM B-RELATED"/>
    <property type="match status" value="1"/>
</dbReference>
<sequence length="448" mass="50493">MKLYLEIIYTRVYGFIANGQRKTALPSPTLILYKFLNGTFTDHIARLVEGLLCITPEFDSYEANVTSTNGTTAVLPCTINHLSSHQVVWTNPESTIVSLQIRRIIDDVRISVERPYIKDWHLHIRNVRVSDSGEYTCQINTTPVKMKIINLKVVVPPTIISHLSSTDMEVREGDTVTLICNVTGIPHPNVTWYRQSASNDYSTMERIGQQGEVLVIHNVSRYCDDVYECVAKNGIPPVVSRKIKVSVDFAPEVQLRNKRIGQVSGRETILDCRITASPQGVTVWMRNGKELVNNEKYSIEVFNEGGHTITLSLRITQIKASDFGEYTCLASNHLGRDRETMVLYEKRRTTPAPTENRTHKKRPFINYTNTEHLSGGQEDINLDKNIMVTVKNFSNQSFKNDPSHPLAPWSESSGCFSIINDNGLCLKSIGMYIFGIIISSVLSDHSLL</sequence>
<feature type="domain" description="Ig-like" evidence="9">
    <location>
        <begin position="157"/>
        <end position="246"/>
    </location>
</feature>
<evidence type="ECO:0000256" key="8">
    <source>
        <dbReference type="ARBA" id="ARBA00023319"/>
    </source>
</evidence>
<gene>
    <name evidence="10" type="ORF">OCBIM_22037992mg</name>
</gene>
<dbReference type="Pfam" id="PF13927">
    <property type="entry name" value="Ig_3"/>
    <property type="match status" value="1"/>
</dbReference>
<dbReference type="GO" id="GO:0005886">
    <property type="term" value="C:plasma membrane"/>
    <property type="evidence" value="ECO:0007669"/>
    <property type="project" value="UniProtKB-SubCell"/>
</dbReference>
<dbReference type="Gene3D" id="2.60.40.10">
    <property type="entry name" value="Immunoglobulins"/>
    <property type="match status" value="3"/>
</dbReference>
<evidence type="ECO:0000256" key="7">
    <source>
        <dbReference type="ARBA" id="ARBA00023180"/>
    </source>
</evidence>
<evidence type="ECO:0000313" key="10">
    <source>
        <dbReference type="EMBL" id="KOF73359.1"/>
    </source>
</evidence>
<evidence type="ECO:0000256" key="4">
    <source>
        <dbReference type="ARBA" id="ARBA00022737"/>
    </source>
</evidence>
<dbReference type="InterPro" id="IPR007110">
    <property type="entry name" value="Ig-like_dom"/>
</dbReference>
<dbReference type="InterPro" id="IPR003598">
    <property type="entry name" value="Ig_sub2"/>
</dbReference>
<dbReference type="InterPro" id="IPR051170">
    <property type="entry name" value="Neural/epithelial_adhesion"/>
</dbReference>
<organism evidence="10">
    <name type="scientific">Octopus bimaculoides</name>
    <name type="common">California two-spotted octopus</name>
    <dbReference type="NCBI Taxonomy" id="37653"/>
    <lineage>
        <taxon>Eukaryota</taxon>
        <taxon>Metazoa</taxon>
        <taxon>Spiralia</taxon>
        <taxon>Lophotrochozoa</taxon>
        <taxon>Mollusca</taxon>
        <taxon>Cephalopoda</taxon>
        <taxon>Coleoidea</taxon>
        <taxon>Octopodiformes</taxon>
        <taxon>Octopoda</taxon>
        <taxon>Incirrata</taxon>
        <taxon>Octopodidae</taxon>
        <taxon>Octopus</taxon>
    </lineage>
</organism>
<dbReference type="PANTHER" id="PTHR12231">
    <property type="entry name" value="CTX-RELATED TYPE I TRANSMEMBRANE PROTEIN"/>
    <property type="match status" value="1"/>
</dbReference>
<evidence type="ECO:0000256" key="5">
    <source>
        <dbReference type="ARBA" id="ARBA00023136"/>
    </source>
</evidence>
<keyword evidence="7" id="KW-0325">Glycoprotein</keyword>
<proteinExistence type="predicted"/>
<keyword evidence="8" id="KW-0393">Immunoglobulin domain</keyword>
<comment type="subcellular location">
    <subcellularLocation>
        <location evidence="1">Cell membrane</location>
    </subcellularLocation>
</comment>
<keyword evidence="6" id="KW-1015">Disulfide bond</keyword>
<keyword evidence="4" id="KW-0677">Repeat</keyword>
<dbReference type="Pfam" id="PF07679">
    <property type="entry name" value="I-set"/>
    <property type="match status" value="2"/>
</dbReference>
<protein>
    <recommendedName>
        <fullName evidence="9">Ig-like domain-containing protein</fullName>
    </recommendedName>
</protein>
<feature type="domain" description="Ig-like" evidence="9">
    <location>
        <begin position="251"/>
        <end position="344"/>
    </location>
</feature>
<evidence type="ECO:0000256" key="6">
    <source>
        <dbReference type="ARBA" id="ARBA00023157"/>
    </source>
</evidence>
<dbReference type="InterPro" id="IPR003599">
    <property type="entry name" value="Ig_sub"/>
</dbReference>
<keyword evidence="5" id="KW-0472">Membrane</keyword>
<dbReference type="FunFam" id="2.60.40.10:FF:000328">
    <property type="entry name" value="CLUMA_CG000981, isoform A"/>
    <property type="match status" value="1"/>
</dbReference>
<dbReference type="InterPro" id="IPR013783">
    <property type="entry name" value="Ig-like_fold"/>
</dbReference>
<dbReference type="OrthoDB" id="10012075at2759"/>
<reference evidence="10" key="1">
    <citation type="submission" date="2015-07" db="EMBL/GenBank/DDBJ databases">
        <title>MeaNS - Measles Nucleotide Surveillance Program.</title>
        <authorList>
            <person name="Tran T."/>
            <person name="Druce J."/>
        </authorList>
    </citation>
    <scope>NUCLEOTIDE SEQUENCE</scope>
    <source>
        <strain evidence="10">UCB-OBI-ISO-001</strain>
        <tissue evidence="10">Gonad</tissue>
    </source>
</reference>
<evidence type="ECO:0000259" key="9">
    <source>
        <dbReference type="PROSITE" id="PS50835"/>
    </source>
</evidence>